<sequence length="553" mass="62811">MMVAVRITANHRGRVTSSLRFTHFATFSSQASHSSLSSQETHYSNADYQMLICTLEACKHNPKSWITTTTHCKMIKSGYAKNPSLLRLLIMAYLSCNCPHPAHQLPSVVSEWDFDVLSGNLMIVSFMKMKEVDIAKEIFTKMPSRDLITWNSMIGGFVKNRLHNEALSTFRKMLVSEMQPDGYTFASVMTACAKLGDLNRAKHVHNLMIERNIQLNYILSTALIDMYSKCGNIKAAREVFSSVERNNVCVWNAMINGLRTHGLASEAIKVFEQMEAKAILPDSITFVALLTAFSHCGLVEEGKRHFDLMKKGHFLVRPQLEHYGAMVDLLGRAGLLEEAYSMIKEMPMEPDVVIWRTFLSSCRTHKNPELGEVAATEISHLTSGDYVLMSNIYCSVKKWDSAEELREAMKQNGVRKTRGRSWVEMGNTVHVFNAGDRSHPEMNVIHKSLKVLVTLTKMEGFHHETELVLMDISEEEKEENLALHSEKLALVYGIMRSRGPKDVIRVTKNLRTCLDCHSWMKVVSKVLNRVIVVRDRVRFHHFEGGLCTCGDFW</sequence>
<evidence type="ECO:0000256" key="1">
    <source>
        <dbReference type="ARBA" id="ARBA00006643"/>
    </source>
</evidence>
<dbReference type="EMBL" id="OOIL02003368">
    <property type="protein sequence ID" value="VFQ87156.1"/>
    <property type="molecule type" value="Genomic_DNA"/>
</dbReference>
<accession>A0A484MGR4</accession>
<evidence type="ECO:0000313" key="5">
    <source>
        <dbReference type="EMBL" id="VFQ87156.1"/>
    </source>
</evidence>
<dbReference type="GO" id="GO:0008270">
    <property type="term" value="F:zinc ion binding"/>
    <property type="evidence" value="ECO:0007669"/>
    <property type="project" value="InterPro"/>
</dbReference>
<dbReference type="Pfam" id="PF14432">
    <property type="entry name" value="DYW_deaminase"/>
    <property type="match status" value="1"/>
</dbReference>
<dbReference type="GO" id="GO:0003723">
    <property type="term" value="F:RNA binding"/>
    <property type="evidence" value="ECO:0007669"/>
    <property type="project" value="InterPro"/>
</dbReference>
<comment type="similarity">
    <text evidence="1">Belongs to the PPR family. PCMP-H subfamily.</text>
</comment>
<evidence type="ECO:0000259" key="4">
    <source>
        <dbReference type="Pfam" id="PF14432"/>
    </source>
</evidence>
<feature type="repeat" description="PPR" evidence="3">
    <location>
        <begin position="282"/>
        <end position="316"/>
    </location>
</feature>
<dbReference type="InterPro" id="IPR002885">
    <property type="entry name" value="PPR_rpt"/>
</dbReference>
<organism evidence="5 6">
    <name type="scientific">Cuscuta campestris</name>
    <dbReference type="NCBI Taxonomy" id="132261"/>
    <lineage>
        <taxon>Eukaryota</taxon>
        <taxon>Viridiplantae</taxon>
        <taxon>Streptophyta</taxon>
        <taxon>Embryophyta</taxon>
        <taxon>Tracheophyta</taxon>
        <taxon>Spermatophyta</taxon>
        <taxon>Magnoliopsida</taxon>
        <taxon>eudicotyledons</taxon>
        <taxon>Gunneridae</taxon>
        <taxon>Pentapetalae</taxon>
        <taxon>asterids</taxon>
        <taxon>lamiids</taxon>
        <taxon>Solanales</taxon>
        <taxon>Convolvulaceae</taxon>
        <taxon>Cuscuteae</taxon>
        <taxon>Cuscuta</taxon>
        <taxon>Cuscuta subgen. Grammica</taxon>
        <taxon>Cuscuta sect. Cleistogrammica</taxon>
    </lineage>
</organism>
<feature type="repeat" description="PPR" evidence="3">
    <location>
        <begin position="247"/>
        <end position="281"/>
    </location>
</feature>
<dbReference type="InterPro" id="IPR046848">
    <property type="entry name" value="E_motif"/>
</dbReference>
<dbReference type="Pfam" id="PF20431">
    <property type="entry name" value="E_motif"/>
    <property type="match status" value="1"/>
</dbReference>
<dbReference type="Pfam" id="PF01535">
    <property type="entry name" value="PPR"/>
    <property type="match status" value="1"/>
</dbReference>
<evidence type="ECO:0000256" key="2">
    <source>
        <dbReference type="ARBA" id="ARBA00022737"/>
    </source>
</evidence>
<dbReference type="NCBIfam" id="TIGR00756">
    <property type="entry name" value="PPR"/>
    <property type="match status" value="3"/>
</dbReference>
<dbReference type="OrthoDB" id="185373at2759"/>
<feature type="domain" description="DYW" evidence="4">
    <location>
        <begin position="460"/>
        <end position="553"/>
    </location>
</feature>
<dbReference type="Proteomes" id="UP000595140">
    <property type="component" value="Unassembled WGS sequence"/>
</dbReference>
<dbReference type="InterPro" id="IPR032867">
    <property type="entry name" value="DYW_dom"/>
</dbReference>
<evidence type="ECO:0000313" key="6">
    <source>
        <dbReference type="Proteomes" id="UP000595140"/>
    </source>
</evidence>
<dbReference type="PANTHER" id="PTHR47926:SF360">
    <property type="entry name" value="PENTATRICOPEPTIDE REPEAT-CONTAINING PROTEIN"/>
    <property type="match status" value="1"/>
</dbReference>
<dbReference type="AlphaFoldDB" id="A0A484MGR4"/>
<gene>
    <name evidence="5" type="ORF">CCAM_LOCUS28932</name>
</gene>
<name>A0A484MGR4_9ASTE</name>
<dbReference type="GO" id="GO:0009451">
    <property type="term" value="P:RNA modification"/>
    <property type="evidence" value="ECO:0007669"/>
    <property type="project" value="InterPro"/>
</dbReference>
<dbReference type="PANTHER" id="PTHR47926">
    <property type="entry name" value="PENTATRICOPEPTIDE REPEAT-CONTAINING PROTEIN"/>
    <property type="match status" value="1"/>
</dbReference>
<dbReference type="InterPro" id="IPR011990">
    <property type="entry name" value="TPR-like_helical_dom_sf"/>
</dbReference>
<protein>
    <recommendedName>
        <fullName evidence="4">DYW domain-containing protein</fullName>
    </recommendedName>
</protein>
<dbReference type="PROSITE" id="PS51375">
    <property type="entry name" value="PPR"/>
    <property type="match status" value="4"/>
</dbReference>
<feature type="repeat" description="PPR" evidence="3">
    <location>
        <begin position="146"/>
        <end position="180"/>
    </location>
</feature>
<reference evidence="5 6" key="1">
    <citation type="submission" date="2018-04" db="EMBL/GenBank/DDBJ databases">
        <authorList>
            <person name="Vogel A."/>
        </authorList>
    </citation>
    <scope>NUCLEOTIDE SEQUENCE [LARGE SCALE GENOMIC DNA]</scope>
</reference>
<dbReference type="Gene3D" id="1.25.40.10">
    <property type="entry name" value="Tetratricopeptide repeat domain"/>
    <property type="match status" value="2"/>
</dbReference>
<feature type="repeat" description="PPR" evidence="3">
    <location>
        <begin position="181"/>
        <end position="215"/>
    </location>
</feature>
<keyword evidence="2" id="KW-0677">Repeat</keyword>
<keyword evidence="6" id="KW-1185">Reference proteome</keyword>
<dbReference type="SUPFAM" id="SSF48452">
    <property type="entry name" value="TPR-like"/>
    <property type="match status" value="1"/>
</dbReference>
<dbReference type="FunFam" id="1.25.40.10:FF:000242">
    <property type="entry name" value="Pentatricopeptide repeat-containing protein"/>
    <property type="match status" value="1"/>
</dbReference>
<proteinExistence type="inferred from homology"/>
<evidence type="ECO:0000256" key="3">
    <source>
        <dbReference type="PROSITE-ProRule" id="PRU00708"/>
    </source>
</evidence>
<dbReference type="InterPro" id="IPR046960">
    <property type="entry name" value="PPR_At4g14850-like_plant"/>
</dbReference>
<dbReference type="Pfam" id="PF13041">
    <property type="entry name" value="PPR_2"/>
    <property type="match status" value="2"/>
</dbReference>